<dbReference type="OrthoDB" id="1113095at2"/>
<dbReference type="PROSITE" id="PS51257">
    <property type="entry name" value="PROKAR_LIPOPROTEIN"/>
    <property type="match status" value="1"/>
</dbReference>
<evidence type="ECO:0000313" key="1">
    <source>
        <dbReference type="EMBL" id="TCC88250.1"/>
    </source>
</evidence>
<gene>
    <name evidence="1" type="ORF">EZ428_21250</name>
</gene>
<comment type="caution">
    <text evidence="1">The sequence shown here is derived from an EMBL/GenBank/DDBJ whole genome shotgun (WGS) entry which is preliminary data.</text>
</comment>
<evidence type="ECO:0000313" key="2">
    <source>
        <dbReference type="Proteomes" id="UP000292884"/>
    </source>
</evidence>
<accession>A0A4R0MNB9</accession>
<dbReference type="AlphaFoldDB" id="A0A4R0MNB9"/>
<dbReference type="Proteomes" id="UP000292884">
    <property type="component" value="Unassembled WGS sequence"/>
</dbReference>
<dbReference type="EMBL" id="SJSK01000006">
    <property type="protein sequence ID" value="TCC88250.1"/>
    <property type="molecule type" value="Genomic_DNA"/>
</dbReference>
<keyword evidence="2" id="KW-1185">Reference proteome</keyword>
<proteinExistence type="predicted"/>
<organism evidence="1 2">
    <name type="scientific">Pedobacter frigiditerrae</name>
    <dbReference type="NCBI Taxonomy" id="2530452"/>
    <lineage>
        <taxon>Bacteria</taxon>
        <taxon>Pseudomonadati</taxon>
        <taxon>Bacteroidota</taxon>
        <taxon>Sphingobacteriia</taxon>
        <taxon>Sphingobacteriales</taxon>
        <taxon>Sphingobacteriaceae</taxon>
        <taxon>Pedobacter</taxon>
    </lineage>
</organism>
<dbReference type="RefSeq" id="WP_131555282.1">
    <property type="nucleotide sequence ID" value="NZ_SJSK01000006.1"/>
</dbReference>
<protein>
    <submittedName>
        <fullName evidence="1">Uncharacterized protein</fullName>
    </submittedName>
</protein>
<name>A0A4R0MNB9_9SPHI</name>
<reference evidence="1 2" key="1">
    <citation type="submission" date="2019-02" db="EMBL/GenBank/DDBJ databases">
        <title>Pedobacter sp. RP-1-13 sp. nov., isolated from Arctic soil.</title>
        <authorList>
            <person name="Dahal R.H."/>
        </authorList>
    </citation>
    <scope>NUCLEOTIDE SEQUENCE [LARGE SCALE GENOMIC DNA]</scope>
    <source>
        <strain evidence="1 2">RP-1-13</strain>
    </source>
</reference>
<sequence>MTQKILLLILTVLTLQSCNLGTSGTWRNDNIEKDKKEQIKILNDKLFKAIISNDVAGVKALMSDKLLEKGTSELNKFIGQVSTSFKSDSYRILDEYYVHNSTTGIGNTLPSGISGENDYVIRYQALNNEMYVSLLLPQGLDDELLITAIYGKYNNQWKINILQFGQYSLYKKTAPDYYKLAKESYDKSYLIDAVNYIGLSKQCLRPANDFFQYQKEKDINELYDKVMKEVNSKYAFPLTLHNVETKPKIFRIYPQEMSEGIFPAVLYLTNINLKDTTALKIENEKVKIEVGKLFLGIDKEKKAVLYRAFNELPNSSNTKVVKHYGFIDLLQNK</sequence>